<dbReference type="EMBL" id="AAGW02042953">
    <property type="status" value="NOT_ANNOTATED_CDS"/>
    <property type="molecule type" value="Genomic_DNA"/>
</dbReference>
<dbReference type="AlphaFoldDB" id="A0A5F9CEK2"/>
<dbReference type="Proteomes" id="UP000001811">
    <property type="component" value="Chromosome 7"/>
</dbReference>
<name>A0A5F9CEK2_RABIT</name>
<evidence type="ECO:0000256" key="1">
    <source>
        <dbReference type="ARBA" id="ARBA00005773"/>
    </source>
</evidence>
<dbReference type="Pfam" id="PF01770">
    <property type="entry name" value="Folate_carrier"/>
    <property type="match status" value="1"/>
</dbReference>
<dbReference type="GO" id="GO:0090482">
    <property type="term" value="F:vitamin transmembrane transporter activity"/>
    <property type="evidence" value="ECO:0007669"/>
    <property type="project" value="InterPro"/>
</dbReference>
<keyword evidence="2" id="KW-1133">Transmembrane helix</keyword>
<organism evidence="3 4">
    <name type="scientific">Oryctolagus cuniculus</name>
    <name type="common">Rabbit</name>
    <dbReference type="NCBI Taxonomy" id="9986"/>
    <lineage>
        <taxon>Eukaryota</taxon>
        <taxon>Metazoa</taxon>
        <taxon>Chordata</taxon>
        <taxon>Craniata</taxon>
        <taxon>Vertebrata</taxon>
        <taxon>Euteleostomi</taxon>
        <taxon>Mammalia</taxon>
        <taxon>Eutheria</taxon>
        <taxon>Euarchontoglires</taxon>
        <taxon>Glires</taxon>
        <taxon>Lagomorpha</taxon>
        <taxon>Leporidae</taxon>
        <taxon>Oryctolagus</taxon>
    </lineage>
</organism>
<dbReference type="InterPro" id="IPR002666">
    <property type="entry name" value="Folate_carrier"/>
</dbReference>
<dbReference type="Ensembl" id="ENSOCUT00000041380.1">
    <property type="protein sequence ID" value="ENSOCUP00000032045.1"/>
    <property type="gene ID" value="ENSOCUG00000037771.1"/>
</dbReference>
<dbReference type="InParanoid" id="A0A5F9CEK2"/>
<accession>A0A5F9CEK2</accession>
<evidence type="ECO:0000313" key="3">
    <source>
        <dbReference type="Ensembl" id="ENSOCUP00000032045.1"/>
    </source>
</evidence>
<dbReference type="GeneTree" id="ENSGT00950000185427"/>
<dbReference type="GO" id="GO:0016020">
    <property type="term" value="C:membrane"/>
    <property type="evidence" value="ECO:0007669"/>
    <property type="project" value="InterPro"/>
</dbReference>
<reference evidence="3 4" key="1">
    <citation type="journal article" date="2011" name="Nature">
        <title>A high-resolution map of human evolutionary constraint using 29 mammals.</title>
        <authorList>
            <person name="Lindblad-Toh K."/>
            <person name="Garber M."/>
            <person name="Zuk O."/>
            <person name="Lin M.F."/>
            <person name="Parker B.J."/>
            <person name="Washietl S."/>
            <person name="Kheradpour P."/>
            <person name="Ernst J."/>
            <person name="Jordan G."/>
            <person name="Mauceli E."/>
            <person name="Ward L.D."/>
            <person name="Lowe C.B."/>
            <person name="Holloway A.K."/>
            <person name="Clamp M."/>
            <person name="Gnerre S."/>
            <person name="Alfoldi J."/>
            <person name="Beal K."/>
            <person name="Chang J."/>
            <person name="Clawson H."/>
            <person name="Cuff J."/>
            <person name="Di Palma F."/>
            <person name="Fitzgerald S."/>
            <person name="Flicek P."/>
            <person name="Guttman M."/>
            <person name="Hubisz M.J."/>
            <person name="Jaffe D.B."/>
            <person name="Jungreis I."/>
            <person name="Kent W.J."/>
            <person name="Kostka D."/>
            <person name="Lara M."/>
            <person name="Martins A.L."/>
            <person name="Massingham T."/>
            <person name="Moltke I."/>
            <person name="Raney B.J."/>
            <person name="Rasmussen M.D."/>
            <person name="Robinson J."/>
            <person name="Stark A."/>
            <person name="Vilella A.J."/>
            <person name="Wen J."/>
            <person name="Xie X."/>
            <person name="Zody M.C."/>
            <person name="Baldwin J."/>
            <person name="Bloom T."/>
            <person name="Chin C.W."/>
            <person name="Heiman D."/>
            <person name="Nicol R."/>
            <person name="Nusbaum C."/>
            <person name="Young S."/>
            <person name="Wilkinson J."/>
            <person name="Worley K.C."/>
            <person name="Kovar C.L."/>
            <person name="Muzny D.M."/>
            <person name="Gibbs R.A."/>
            <person name="Cree A."/>
            <person name="Dihn H.H."/>
            <person name="Fowler G."/>
            <person name="Jhangiani S."/>
            <person name="Joshi V."/>
            <person name="Lee S."/>
            <person name="Lewis L.R."/>
            <person name="Nazareth L.V."/>
            <person name="Okwuonu G."/>
            <person name="Santibanez J."/>
            <person name="Warren W.C."/>
            <person name="Mardis E.R."/>
            <person name="Weinstock G.M."/>
            <person name="Wilson R.K."/>
            <person name="Delehaunty K."/>
            <person name="Dooling D."/>
            <person name="Fronik C."/>
            <person name="Fulton L."/>
            <person name="Fulton B."/>
            <person name="Graves T."/>
            <person name="Minx P."/>
            <person name="Sodergren E."/>
            <person name="Birney E."/>
            <person name="Margulies E.H."/>
            <person name="Herrero J."/>
            <person name="Green E.D."/>
            <person name="Haussler D."/>
            <person name="Siepel A."/>
            <person name="Goldman N."/>
            <person name="Pollard K.S."/>
            <person name="Pedersen J.S."/>
            <person name="Lander E.S."/>
            <person name="Kellis M."/>
        </authorList>
    </citation>
    <scope>NUCLEOTIDE SEQUENCE [LARGE SCALE GENOMIC DNA]</scope>
    <source>
        <strain evidence="3 4">Thorbecke inbred</strain>
    </source>
</reference>
<feature type="transmembrane region" description="Helical" evidence="2">
    <location>
        <begin position="12"/>
        <end position="28"/>
    </location>
</feature>
<comment type="similarity">
    <text evidence="1">Belongs to the reduced folate carrier (RFC) transporter (TC 2.A.48) family.</text>
</comment>
<reference evidence="3" key="2">
    <citation type="submission" date="2025-08" db="UniProtKB">
        <authorList>
            <consortium name="Ensembl"/>
        </authorList>
    </citation>
    <scope>IDENTIFICATION</scope>
    <source>
        <strain evidence="3">Thorbecke</strain>
    </source>
</reference>
<keyword evidence="2" id="KW-0812">Transmembrane</keyword>
<keyword evidence="4" id="KW-1185">Reference proteome</keyword>
<reference evidence="3" key="3">
    <citation type="submission" date="2025-09" db="UniProtKB">
        <authorList>
            <consortium name="Ensembl"/>
        </authorList>
    </citation>
    <scope>IDENTIFICATION</scope>
    <source>
        <strain evidence="3">Thorbecke</strain>
    </source>
</reference>
<keyword evidence="2" id="KW-0472">Membrane</keyword>
<dbReference type="Bgee" id="ENSOCUG00000037771">
    <property type="expression patterns" value="Expressed in autopod skin"/>
</dbReference>
<sequence>MSCSQTSLSHSWAFPTVILCLFGFLSMIPSEQFVTAYLAGLDRSMTLSVIS</sequence>
<protein>
    <submittedName>
        <fullName evidence="3">Uncharacterized protein</fullName>
    </submittedName>
</protein>
<evidence type="ECO:0000256" key="2">
    <source>
        <dbReference type="SAM" id="Phobius"/>
    </source>
</evidence>
<evidence type="ECO:0000313" key="4">
    <source>
        <dbReference type="Proteomes" id="UP000001811"/>
    </source>
</evidence>
<proteinExistence type="inferred from homology"/>